<keyword evidence="1" id="KW-1133">Transmembrane helix</keyword>
<name>A0ABY1SHN4_9FLAO</name>
<keyword evidence="3" id="KW-1185">Reference proteome</keyword>
<comment type="caution">
    <text evidence="2">The sequence shown here is derived from an EMBL/GenBank/DDBJ whole genome shotgun (WGS) entry which is preliminary data.</text>
</comment>
<reference evidence="2 3" key="1">
    <citation type="submission" date="2017-06" db="EMBL/GenBank/DDBJ databases">
        <authorList>
            <person name="Varghese N."/>
            <person name="Submissions S."/>
        </authorList>
    </citation>
    <scope>NUCLEOTIDE SEQUENCE [LARGE SCALE GENOMIC DNA]</scope>
    <source>
        <strain evidence="2 3">DSM 19840</strain>
    </source>
</reference>
<evidence type="ECO:0000256" key="1">
    <source>
        <dbReference type="SAM" id="Phobius"/>
    </source>
</evidence>
<protein>
    <submittedName>
        <fullName evidence="2">Uncharacterized protein</fullName>
    </submittedName>
</protein>
<accession>A0ABY1SHN4</accession>
<sequence length="119" mass="13820">MQHAWVRFANMSLTKHKIVNSIVAIILLVGLLGPYFVKISHAMHEHENVQCVMKGELHIHAVEFNCDFEHYHLSTFFNPEFDCPNFIAPSTITKVITNNYYFLSKYQQLHFVLRGPPTC</sequence>
<dbReference type="EMBL" id="FZNV01000002">
    <property type="protein sequence ID" value="SNR48214.1"/>
    <property type="molecule type" value="Genomic_DNA"/>
</dbReference>
<dbReference type="Proteomes" id="UP000198337">
    <property type="component" value="Unassembled WGS sequence"/>
</dbReference>
<keyword evidence="1" id="KW-0472">Membrane</keyword>
<feature type="transmembrane region" description="Helical" evidence="1">
    <location>
        <begin position="18"/>
        <end position="37"/>
    </location>
</feature>
<evidence type="ECO:0000313" key="2">
    <source>
        <dbReference type="EMBL" id="SNR48214.1"/>
    </source>
</evidence>
<proteinExistence type="predicted"/>
<evidence type="ECO:0000313" key="3">
    <source>
        <dbReference type="Proteomes" id="UP000198337"/>
    </source>
</evidence>
<gene>
    <name evidence="2" type="ORF">SAMN04488009_2098</name>
</gene>
<organism evidence="2 3">
    <name type="scientific">Maribacter sedimenticola</name>
    <dbReference type="NCBI Taxonomy" id="228956"/>
    <lineage>
        <taxon>Bacteria</taxon>
        <taxon>Pseudomonadati</taxon>
        <taxon>Bacteroidota</taxon>
        <taxon>Flavobacteriia</taxon>
        <taxon>Flavobacteriales</taxon>
        <taxon>Flavobacteriaceae</taxon>
        <taxon>Maribacter</taxon>
    </lineage>
</organism>
<keyword evidence="1" id="KW-0812">Transmembrane</keyword>